<name>A0A1I7B5E3_9RHOB</name>
<feature type="domain" description="DUF427" evidence="1">
    <location>
        <begin position="15"/>
        <end position="105"/>
    </location>
</feature>
<keyword evidence="3" id="KW-1185">Reference proteome</keyword>
<organism evidence="2 3">
    <name type="scientific">Sedimentitalea nanhaiensis</name>
    <dbReference type="NCBI Taxonomy" id="999627"/>
    <lineage>
        <taxon>Bacteria</taxon>
        <taxon>Pseudomonadati</taxon>
        <taxon>Pseudomonadota</taxon>
        <taxon>Alphaproteobacteria</taxon>
        <taxon>Rhodobacterales</taxon>
        <taxon>Paracoccaceae</taxon>
        <taxon>Sedimentitalea</taxon>
    </lineage>
</organism>
<evidence type="ECO:0000313" key="3">
    <source>
        <dbReference type="Proteomes" id="UP000182466"/>
    </source>
</evidence>
<reference evidence="2 3" key="1">
    <citation type="submission" date="2016-10" db="EMBL/GenBank/DDBJ databases">
        <authorList>
            <person name="de Groot N.N."/>
        </authorList>
    </citation>
    <scope>NUCLEOTIDE SEQUENCE [LARGE SCALE GENOMIC DNA]</scope>
    <source>
        <strain evidence="2 3">CGMCC 1.10959</strain>
    </source>
</reference>
<evidence type="ECO:0000313" key="2">
    <source>
        <dbReference type="EMBL" id="SFT82423.1"/>
    </source>
</evidence>
<dbReference type="STRING" id="999627.SAMN05216236_108157"/>
<dbReference type="PANTHER" id="PTHR34310:SF9">
    <property type="entry name" value="BLR5716 PROTEIN"/>
    <property type="match status" value="1"/>
</dbReference>
<evidence type="ECO:0000259" key="1">
    <source>
        <dbReference type="Pfam" id="PF04248"/>
    </source>
</evidence>
<dbReference type="Gene3D" id="2.170.150.40">
    <property type="entry name" value="Domain of unknown function (DUF427)"/>
    <property type="match status" value="1"/>
</dbReference>
<dbReference type="RefSeq" id="WP_027263612.1">
    <property type="nucleotide sequence ID" value="NZ_FPAW01000008.1"/>
</dbReference>
<dbReference type="PANTHER" id="PTHR34310">
    <property type="entry name" value="DUF427 DOMAIN PROTEIN (AFU_ORTHOLOGUE AFUA_3G02220)"/>
    <property type="match status" value="1"/>
</dbReference>
<dbReference type="eggNOG" id="COG2343">
    <property type="taxonomic scope" value="Bacteria"/>
</dbReference>
<dbReference type="EMBL" id="FPAW01000008">
    <property type="protein sequence ID" value="SFT82423.1"/>
    <property type="molecule type" value="Genomic_DNA"/>
</dbReference>
<protein>
    <submittedName>
        <fullName evidence="2">Uncharacterized conserved protein, DUF427 family</fullName>
    </submittedName>
</protein>
<dbReference type="Pfam" id="PF04248">
    <property type="entry name" value="NTP_transf_9"/>
    <property type="match status" value="1"/>
</dbReference>
<proteinExistence type="predicted"/>
<dbReference type="InterPro" id="IPR038694">
    <property type="entry name" value="DUF427_sf"/>
</dbReference>
<gene>
    <name evidence="2" type="ORF">SAMN05216236_108157</name>
</gene>
<dbReference type="AlphaFoldDB" id="A0A1I7B5E3"/>
<dbReference type="OrthoDB" id="9815163at2"/>
<dbReference type="InterPro" id="IPR007361">
    <property type="entry name" value="DUF427"/>
</dbReference>
<dbReference type="Proteomes" id="UP000182466">
    <property type="component" value="Unassembled WGS sequence"/>
</dbReference>
<accession>A0A1I7B5E3</accession>
<sequence>MADHIRIRKAGGTWTVRSGGAVLGETTNALELSEGDYPPVIYFPRADIAMAMLEPTDTSTHCPHKGDARYFDIVNKSSVSKDGAWSYEEPLNTVAGIKDHLAFYTNDSVKVEQI</sequence>